<feature type="domain" description="Glycosyl hydrolase family 32 N-terminal" evidence="5">
    <location>
        <begin position="123"/>
        <end position="415"/>
    </location>
</feature>
<dbReference type="PROSITE" id="PS51257">
    <property type="entry name" value="PROKAR_LIPOPROTEIN"/>
    <property type="match status" value="1"/>
</dbReference>
<dbReference type="Pfam" id="PF00251">
    <property type="entry name" value="Glyco_hydro_32N"/>
    <property type="match status" value="1"/>
</dbReference>
<feature type="domain" description="Glycosyl hydrolase family 32 C-terminal" evidence="6">
    <location>
        <begin position="451"/>
        <end position="574"/>
    </location>
</feature>
<comment type="caution">
    <text evidence="7">The sequence shown here is derived from an EMBL/GenBank/DDBJ whole genome shotgun (WGS) entry which is preliminary data.</text>
</comment>
<proteinExistence type="inferred from homology"/>
<reference evidence="7" key="1">
    <citation type="submission" date="2020-10" db="EMBL/GenBank/DDBJ databases">
        <authorList>
            <person name="Gilroy R."/>
        </authorList>
    </citation>
    <scope>NUCLEOTIDE SEQUENCE</scope>
    <source>
        <strain evidence="7">B3-1481</strain>
    </source>
</reference>
<comment type="similarity">
    <text evidence="1 4">Belongs to the glycosyl hydrolase 32 family.</text>
</comment>
<dbReference type="SUPFAM" id="SSF49899">
    <property type="entry name" value="Concanavalin A-like lectins/glucanases"/>
    <property type="match status" value="1"/>
</dbReference>
<dbReference type="CDD" id="cd18622">
    <property type="entry name" value="GH32_Inu-like"/>
    <property type="match status" value="1"/>
</dbReference>
<sequence length="577" mass="64003">MTETKLFVAGASLLALLLCGCGRNSVEMTAERDWLLIPASDRGPVASLAILSDGKNILGEAQLINPAPDTADYWIPVDISDYRGRQLEIVIDSEESPEAALSAIRQSDSRELDLDEPYRQVYHFTPEFGWTNDPNGMVWHDGEYHLAYQANPYGTKHFNMHWGNAVSTDLVHWTDLPFIVAPDELGAIFSGSAVVDIEGTAGFGENAIVAMYTSASDTQKQSIAWSTDGGRSYTKHDGNPVLEEPGIKDFRDPKLLRHGDSWIVSVAAGDRIIFYESDDLKEWTRLSEFGEGIGAHGGVWECPDLIPMEYGGQRKWVLIVNINPGGPNGGSAAQYFIGDFDGTSFTADPLPYPLWVDEGMDNYAGVTFSNTGDRQIFLGWLSNWLYSEHTPTVNFRNGMTIARDLSLRSNGEHLFLASSPSPEILSARREAVSFRNGMENGVCEIPQLLPENDGAYELCMTVTPGKSGKFELQLGNSLGEKAVWSFDFNDLSLNLDRSESGRTDFSDKFGKSDIRAKLVKRDRYELRLFVDRQSTELFINDGDVSFTNSIFPNEAYNRLSLTSPDARVSGIKVYRLE</sequence>
<dbReference type="PANTHER" id="PTHR42800">
    <property type="entry name" value="EXOINULINASE INUD (AFU_ORTHOLOGUE AFUA_5G00480)"/>
    <property type="match status" value="1"/>
</dbReference>
<evidence type="ECO:0000256" key="1">
    <source>
        <dbReference type="ARBA" id="ARBA00009902"/>
    </source>
</evidence>
<dbReference type="GO" id="GO:0004575">
    <property type="term" value="F:sucrose alpha-glucosidase activity"/>
    <property type="evidence" value="ECO:0007669"/>
    <property type="project" value="TreeGrafter"/>
</dbReference>
<evidence type="ECO:0000313" key="7">
    <source>
        <dbReference type="EMBL" id="MBO8480876.1"/>
    </source>
</evidence>
<evidence type="ECO:0000259" key="5">
    <source>
        <dbReference type="Pfam" id="PF00251"/>
    </source>
</evidence>
<evidence type="ECO:0000256" key="2">
    <source>
        <dbReference type="ARBA" id="ARBA00022801"/>
    </source>
</evidence>
<evidence type="ECO:0000256" key="3">
    <source>
        <dbReference type="ARBA" id="ARBA00023295"/>
    </source>
</evidence>
<gene>
    <name evidence="7" type="ORF">IAB76_07220</name>
</gene>
<dbReference type="Gene3D" id="2.60.120.560">
    <property type="entry name" value="Exo-inulinase, domain 1"/>
    <property type="match status" value="1"/>
</dbReference>
<protein>
    <submittedName>
        <fullName evidence="7">Glycoside hydrolase family 32 protein</fullName>
    </submittedName>
</protein>
<dbReference type="InterPro" id="IPR013320">
    <property type="entry name" value="ConA-like_dom_sf"/>
</dbReference>
<dbReference type="AlphaFoldDB" id="A0A9D9IZ67"/>
<dbReference type="SUPFAM" id="SSF75005">
    <property type="entry name" value="Arabinanase/levansucrase/invertase"/>
    <property type="match status" value="1"/>
</dbReference>
<name>A0A9D9IZ67_9BACT</name>
<keyword evidence="2 4" id="KW-0378">Hydrolase</keyword>
<accession>A0A9D9IZ67</accession>
<evidence type="ECO:0000256" key="4">
    <source>
        <dbReference type="RuleBase" id="RU362110"/>
    </source>
</evidence>
<dbReference type="Proteomes" id="UP000823769">
    <property type="component" value="Unassembled WGS sequence"/>
</dbReference>
<dbReference type="InterPro" id="IPR013189">
    <property type="entry name" value="Glyco_hydro_32_C"/>
</dbReference>
<dbReference type="InterPro" id="IPR023296">
    <property type="entry name" value="Glyco_hydro_beta-prop_sf"/>
</dbReference>
<organism evidence="7 8">
    <name type="scientific">Candidatus Cryptobacteroides avistercoris</name>
    <dbReference type="NCBI Taxonomy" id="2840758"/>
    <lineage>
        <taxon>Bacteria</taxon>
        <taxon>Pseudomonadati</taxon>
        <taxon>Bacteroidota</taxon>
        <taxon>Bacteroidia</taxon>
        <taxon>Bacteroidales</taxon>
        <taxon>Candidatus Cryptobacteroides</taxon>
    </lineage>
</organism>
<keyword evidence="3 4" id="KW-0326">Glycosidase</keyword>
<dbReference type="EMBL" id="JADILW010000110">
    <property type="protein sequence ID" value="MBO8480876.1"/>
    <property type="molecule type" value="Genomic_DNA"/>
</dbReference>
<evidence type="ECO:0000313" key="8">
    <source>
        <dbReference type="Proteomes" id="UP000823769"/>
    </source>
</evidence>
<dbReference type="GO" id="GO:0005987">
    <property type="term" value="P:sucrose catabolic process"/>
    <property type="evidence" value="ECO:0007669"/>
    <property type="project" value="TreeGrafter"/>
</dbReference>
<dbReference type="Gene3D" id="2.115.10.20">
    <property type="entry name" value="Glycosyl hydrolase domain, family 43"/>
    <property type="match status" value="1"/>
</dbReference>
<dbReference type="PANTHER" id="PTHR42800:SF1">
    <property type="entry name" value="EXOINULINASE INUD (AFU_ORTHOLOGUE AFUA_5G00480)"/>
    <property type="match status" value="1"/>
</dbReference>
<dbReference type="GO" id="GO:0005737">
    <property type="term" value="C:cytoplasm"/>
    <property type="evidence" value="ECO:0007669"/>
    <property type="project" value="TreeGrafter"/>
</dbReference>
<evidence type="ECO:0000259" key="6">
    <source>
        <dbReference type="Pfam" id="PF08244"/>
    </source>
</evidence>
<dbReference type="Pfam" id="PF08244">
    <property type="entry name" value="Glyco_hydro_32C"/>
    <property type="match status" value="1"/>
</dbReference>
<dbReference type="SMART" id="SM00640">
    <property type="entry name" value="Glyco_32"/>
    <property type="match status" value="1"/>
</dbReference>
<dbReference type="InterPro" id="IPR001362">
    <property type="entry name" value="Glyco_hydro_32"/>
</dbReference>
<dbReference type="InterPro" id="IPR013148">
    <property type="entry name" value="Glyco_hydro_32_N"/>
</dbReference>
<reference evidence="7" key="2">
    <citation type="journal article" date="2021" name="PeerJ">
        <title>Extensive microbial diversity within the chicken gut microbiome revealed by metagenomics and culture.</title>
        <authorList>
            <person name="Gilroy R."/>
            <person name="Ravi A."/>
            <person name="Getino M."/>
            <person name="Pursley I."/>
            <person name="Horton D.L."/>
            <person name="Alikhan N.F."/>
            <person name="Baker D."/>
            <person name="Gharbi K."/>
            <person name="Hall N."/>
            <person name="Watson M."/>
            <person name="Adriaenssens E.M."/>
            <person name="Foster-Nyarko E."/>
            <person name="Jarju S."/>
            <person name="Secka A."/>
            <person name="Antonio M."/>
            <person name="Oren A."/>
            <person name="Chaudhuri R.R."/>
            <person name="La Ragione R."/>
            <person name="Hildebrand F."/>
            <person name="Pallen M.J."/>
        </authorList>
    </citation>
    <scope>NUCLEOTIDE SEQUENCE</scope>
    <source>
        <strain evidence="7">B3-1481</strain>
    </source>
</reference>